<gene>
    <name evidence="9" type="ORF">ASPCADRAFT_516568</name>
</gene>
<dbReference type="CDD" id="cd11041">
    <property type="entry name" value="CYP503A1-like"/>
    <property type="match status" value="1"/>
</dbReference>
<keyword evidence="3 7" id="KW-0479">Metal-binding</keyword>
<dbReference type="PANTHER" id="PTHR46206:SF7">
    <property type="entry name" value="P450, PUTATIVE (EUROFUNG)-RELATED"/>
    <property type="match status" value="1"/>
</dbReference>
<comment type="similarity">
    <text evidence="2">Belongs to the cytochrome P450 family.</text>
</comment>
<dbReference type="PRINTS" id="PR00465">
    <property type="entry name" value="EP450IV"/>
</dbReference>
<protein>
    <recommendedName>
        <fullName evidence="11">Cytochrome P450 monooxygenase</fullName>
    </recommendedName>
</protein>
<feature type="chain" id="PRO_5012751657" description="Cytochrome P450 monooxygenase" evidence="8">
    <location>
        <begin position="22"/>
        <end position="489"/>
    </location>
</feature>
<organism evidence="9 10">
    <name type="scientific">Aspergillus carbonarius (strain ITEM 5010)</name>
    <dbReference type="NCBI Taxonomy" id="602072"/>
    <lineage>
        <taxon>Eukaryota</taxon>
        <taxon>Fungi</taxon>
        <taxon>Dikarya</taxon>
        <taxon>Ascomycota</taxon>
        <taxon>Pezizomycotina</taxon>
        <taxon>Eurotiomycetes</taxon>
        <taxon>Eurotiomycetidae</taxon>
        <taxon>Eurotiales</taxon>
        <taxon>Aspergillaceae</taxon>
        <taxon>Aspergillus</taxon>
        <taxon>Aspergillus subgen. Circumdati</taxon>
    </lineage>
</organism>
<dbReference type="VEuPathDB" id="FungiDB:ASPCADRAFT_516568"/>
<keyword evidence="4" id="KW-0560">Oxidoreductase</keyword>
<dbReference type="GO" id="GO:0019748">
    <property type="term" value="P:secondary metabolic process"/>
    <property type="evidence" value="ECO:0007669"/>
    <property type="project" value="UniProtKB-ARBA"/>
</dbReference>
<dbReference type="OMA" id="GEQIMPN"/>
<evidence type="ECO:0000313" key="9">
    <source>
        <dbReference type="EMBL" id="OOF94319.1"/>
    </source>
</evidence>
<accession>A0A1R3RIM1</accession>
<feature type="binding site" description="axial binding residue" evidence="7">
    <location>
        <position position="432"/>
    </location>
    <ligand>
        <name>heme</name>
        <dbReference type="ChEBI" id="CHEBI:30413"/>
    </ligand>
    <ligandPart>
        <name>Fe</name>
        <dbReference type="ChEBI" id="CHEBI:18248"/>
    </ligandPart>
</feature>
<dbReference type="PANTHER" id="PTHR46206">
    <property type="entry name" value="CYTOCHROME P450"/>
    <property type="match status" value="1"/>
</dbReference>
<comment type="cofactor">
    <cofactor evidence="1 7">
        <name>heme</name>
        <dbReference type="ChEBI" id="CHEBI:30413"/>
    </cofactor>
</comment>
<keyword evidence="8" id="KW-0732">Signal</keyword>
<dbReference type="Proteomes" id="UP000188318">
    <property type="component" value="Unassembled WGS sequence"/>
</dbReference>
<sequence length="489" mass="56864">MALWPFYLAFAVVFCYYLTRPSEPLYVPTVRYSRFLPDFINRILYYVTAPALIHRGYEKYKDRPFRILKPNGDLIVLPAKYLKEIHRIPPQKLNPGDTEFKTMLRDYAIATAVSDLPAQAVTKRLNVSLDQITPEVIDELHYAISVEIPKCKEQWTSINLYDIILRIVSRTISRVAIGEDICRSEEWIDAISSYTSNATLTINMLESFPWFLRPLISQFTPLNNLLQEQHWIQQELLVPMIQTRRFAEINQTMYIKPIDLMQWMMDLAKAAFDRDPANMARGLLELTSQKMIHTTTLLVTHALYDLIARPAYKELLQHEVRKMLKNGWAKVTPESLENQRLLDSFLRESQRWNPPREVNMNYITKRHFIFSDGLHIPRGSHICFAAGPMAKDPSIVSDGQIFHGFRWYKDPTKRLVSTDLAGLHFGFGSEACPGRFFAVSIAKLVMSRLLCDYDMKFEENQARPANLWEGDRIMPNSKVRVLIEERKID</sequence>
<dbReference type="GO" id="GO:0005506">
    <property type="term" value="F:iron ion binding"/>
    <property type="evidence" value="ECO:0007669"/>
    <property type="project" value="InterPro"/>
</dbReference>
<name>A0A1R3RIM1_ASPC5</name>
<dbReference type="InterPro" id="IPR036396">
    <property type="entry name" value="Cyt_P450_sf"/>
</dbReference>
<feature type="signal peptide" evidence="8">
    <location>
        <begin position="1"/>
        <end position="21"/>
    </location>
</feature>
<dbReference type="GO" id="GO:0004497">
    <property type="term" value="F:monooxygenase activity"/>
    <property type="evidence" value="ECO:0007669"/>
    <property type="project" value="UniProtKB-KW"/>
</dbReference>
<keyword evidence="5 7" id="KW-0408">Iron</keyword>
<dbReference type="STRING" id="602072.A0A1R3RIM1"/>
<proteinExistence type="inferred from homology"/>
<evidence type="ECO:0000313" key="10">
    <source>
        <dbReference type="Proteomes" id="UP000188318"/>
    </source>
</evidence>
<keyword evidence="6" id="KW-0503">Monooxygenase</keyword>
<dbReference type="InterPro" id="IPR001128">
    <property type="entry name" value="Cyt_P450"/>
</dbReference>
<dbReference type="GO" id="GO:0020037">
    <property type="term" value="F:heme binding"/>
    <property type="evidence" value="ECO:0007669"/>
    <property type="project" value="InterPro"/>
</dbReference>
<evidence type="ECO:0000256" key="2">
    <source>
        <dbReference type="ARBA" id="ARBA00010617"/>
    </source>
</evidence>
<evidence type="ECO:0000256" key="3">
    <source>
        <dbReference type="ARBA" id="ARBA00022723"/>
    </source>
</evidence>
<evidence type="ECO:0000256" key="6">
    <source>
        <dbReference type="ARBA" id="ARBA00023033"/>
    </source>
</evidence>
<dbReference type="EMBL" id="KV907502">
    <property type="protein sequence ID" value="OOF94319.1"/>
    <property type="molecule type" value="Genomic_DNA"/>
</dbReference>
<dbReference type="SUPFAM" id="SSF48264">
    <property type="entry name" value="Cytochrome P450"/>
    <property type="match status" value="1"/>
</dbReference>
<dbReference type="Gene3D" id="1.10.630.10">
    <property type="entry name" value="Cytochrome P450"/>
    <property type="match status" value="1"/>
</dbReference>
<evidence type="ECO:0000256" key="5">
    <source>
        <dbReference type="ARBA" id="ARBA00023004"/>
    </source>
</evidence>
<dbReference type="Pfam" id="PF00067">
    <property type="entry name" value="p450"/>
    <property type="match status" value="1"/>
</dbReference>
<dbReference type="InterPro" id="IPR002403">
    <property type="entry name" value="Cyt_P450_E_grp-IV"/>
</dbReference>
<dbReference type="AlphaFoldDB" id="A0A1R3RIM1"/>
<keyword evidence="10" id="KW-1185">Reference proteome</keyword>
<dbReference type="OrthoDB" id="1844152at2759"/>
<keyword evidence="7" id="KW-0349">Heme</keyword>
<reference evidence="10" key="1">
    <citation type="journal article" date="2017" name="Genome Biol.">
        <title>Comparative genomics reveals high biological diversity and specific adaptations in the industrially and medically important fungal genus Aspergillus.</title>
        <authorList>
            <person name="de Vries R.P."/>
            <person name="Riley R."/>
            <person name="Wiebenga A."/>
            <person name="Aguilar-Osorio G."/>
            <person name="Amillis S."/>
            <person name="Uchima C.A."/>
            <person name="Anderluh G."/>
            <person name="Asadollahi M."/>
            <person name="Askin M."/>
            <person name="Barry K."/>
            <person name="Battaglia E."/>
            <person name="Bayram O."/>
            <person name="Benocci T."/>
            <person name="Braus-Stromeyer S.A."/>
            <person name="Caldana C."/>
            <person name="Canovas D."/>
            <person name="Cerqueira G.C."/>
            <person name="Chen F."/>
            <person name="Chen W."/>
            <person name="Choi C."/>
            <person name="Clum A."/>
            <person name="Dos Santos R.A."/>
            <person name="Damasio A.R."/>
            <person name="Diallinas G."/>
            <person name="Emri T."/>
            <person name="Fekete E."/>
            <person name="Flipphi M."/>
            <person name="Freyberg S."/>
            <person name="Gallo A."/>
            <person name="Gournas C."/>
            <person name="Habgood R."/>
            <person name="Hainaut M."/>
            <person name="Harispe M.L."/>
            <person name="Henrissat B."/>
            <person name="Hilden K.S."/>
            <person name="Hope R."/>
            <person name="Hossain A."/>
            <person name="Karabika E."/>
            <person name="Karaffa L."/>
            <person name="Karanyi Z."/>
            <person name="Krasevec N."/>
            <person name="Kuo A."/>
            <person name="Kusch H."/>
            <person name="LaButti K."/>
            <person name="Lagendijk E.L."/>
            <person name="Lapidus A."/>
            <person name="Levasseur A."/>
            <person name="Lindquist E."/>
            <person name="Lipzen A."/>
            <person name="Logrieco A.F."/>
            <person name="MacCabe A."/>
            <person name="Maekelae M.R."/>
            <person name="Malavazi I."/>
            <person name="Melin P."/>
            <person name="Meyer V."/>
            <person name="Mielnichuk N."/>
            <person name="Miskei M."/>
            <person name="Molnar A.P."/>
            <person name="Mule G."/>
            <person name="Ngan C.Y."/>
            <person name="Orejas M."/>
            <person name="Orosz E."/>
            <person name="Ouedraogo J.P."/>
            <person name="Overkamp K.M."/>
            <person name="Park H.-S."/>
            <person name="Perrone G."/>
            <person name="Piumi F."/>
            <person name="Punt P.J."/>
            <person name="Ram A.F."/>
            <person name="Ramon A."/>
            <person name="Rauscher S."/>
            <person name="Record E."/>
            <person name="Riano-Pachon D.M."/>
            <person name="Robert V."/>
            <person name="Roehrig J."/>
            <person name="Ruller R."/>
            <person name="Salamov A."/>
            <person name="Salih N.S."/>
            <person name="Samson R.A."/>
            <person name="Sandor E."/>
            <person name="Sanguinetti M."/>
            <person name="Schuetze T."/>
            <person name="Sepcic K."/>
            <person name="Shelest E."/>
            <person name="Sherlock G."/>
            <person name="Sophianopoulou V."/>
            <person name="Squina F.M."/>
            <person name="Sun H."/>
            <person name="Susca A."/>
            <person name="Todd R.B."/>
            <person name="Tsang A."/>
            <person name="Unkles S.E."/>
            <person name="van de Wiele N."/>
            <person name="van Rossen-Uffink D."/>
            <person name="Oliveira J.V."/>
            <person name="Vesth T.C."/>
            <person name="Visser J."/>
            <person name="Yu J.-H."/>
            <person name="Zhou M."/>
            <person name="Andersen M.R."/>
            <person name="Archer D.B."/>
            <person name="Baker S.E."/>
            <person name="Benoit I."/>
            <person name="Brakhage A.A."/>
            <person name="Braus G.H."/>
            <person name="Fischer R."/>
            <person name="Frisvad J.C."/>
            <person name="Goldman G.H."/>
            <person name="Houbraken J."/>
            <person name="Oakley B."/>
            <person name="Pocsi I."/>
            <person name="Scazzocchio C."/>
            <person name="Seiboth B."/>
            <person name="vanKuyk P.A."/>
            <person name="Wortman J."/>
            <person name="Dyer P.S."/>
            <person name="Grigoriev I.V."/>
        </authorList>
    </citation>
    <scope>NUCLEOTIDE SEQUENCE [LARGE SCALE GENOMIC DNA]</scope>
    <source>
        <strain evidence="10">ITEM 5010</strain>
    </source>
</reference>
<dbReference type="GO" id="GO:0016705">
    <property type="term" value="F:oxidoreductase activity, acting on paired donors, with incorporation or reduction of molecular oxygen"/>
    <property type="evidence" value="ECO:0007669"/>
    <property type="project" value="InterPro"/>
</dbReference>
<evidence type="ECO:0000256" key="8">
    <source>
        <dbReference type="SAM" id="SignalP"/>
    </source>
</evidence>
<evidence type="ECO:0000256" key="7">
    <source>
        <dbReference type="PIRSR" id="PIRSR602403-1"/>
    </source>
</evidence>
<evidence type="ECO:0000256" key="1">
    <source>
        <dbReference type="ARBA" id="ARBA00001971"/>
    </source>
</evidence>
<evidence type="ECO:0008006" key="11">
    <source>
        <dbReference type="Google" id="ProtNLM"/>
    </source>
</evidence>
<evidence type="ECO:0000256" key="4">
    <source>
        <dbReference type="ARBA" id="ARBA00023002"/>
    </source>
</evidence>